<feature type="compositionally biased region" description="Low complexity" evidence="1">
    <location>
        <begin position="165"/>
        <end position="189"/>
    </location>
</feature>
<proteinExistence type="predicted"/>
<comment type="caution">
    <text evidence="2">The sequence shown here is derived from an EMBL/GenBank/DDBJ whole genome shotgun (WGS) entry which is preliminary data.</text>
</comment>
<keyword evidence="3" id="KW-1185">Reference proteome</keyword>
<feature type="region of interest" description="Disordered" evidence="1">
    <location>
        <begin position="130"/>
        <end position="189"/>
    </location>
</feature>
<feature type="compositionally biased region" description="Polar residues" evidence="1">
    <location>
        <begin position="133"/>
        <end position="148"/>
    </location>
</feature>
<dbReference type="Proteomes" id="UP001501074">
    <property type="component" value="Unassembled WGS sequence"/>
</dbReference>
<evidence type="ECO:0000313" key="2">
    <source>
        <dbReference type="EMBL" id="GAA3637987.1"/>
    </source>
</evidence>
<protein>
    <submittedName>
        <fullName evidence="2">Uncharacterized protein</fullName>
    </submittedName>
</protein>
<dbReference type="EMBL" id="BAAAZO010000012">
    <property type="protein sequence ID" value="GAA3637987.1"/>
    <property type="molecule type" value="Genomic_DNA"/>
</dbReference>
<organism evidence="2 3">
    <name type="scientific">Kineosporia mesophila</name>
    <dbReference type="NCBI Taxonomy" id="566012"/>
    <lineage>
        <taxon>Bacteria</taxon>
        <taxon>Bacillati</taxon>
        <taxon>Actinomycetota</taxon>
        <taxon>Actinomycetes</taxon>
        <taxon>Kineosporiales</taxon>
        <taxon>Kineosporiaceae</taxon>
        <taxon>Kineosporia</taxon>
    </lineage>
</organism>
<evidence type="ECO:0000256" key="1">
    <source>
        <dbReference type="SAM" id="MobiDB-lite"/>
    </source>
</evidence>
<evidence type="ECO:0000313" key="3">
    <source>
        <dbReference type="Proteomes" id="UP001501074"/>
    </source>
</evidence>
<gene>
    <name evidence="2" type="ORF">GCM10022223_66130</name>
</gene>
<name>A0ABP7AR78_9ACTN</name>
<reference evidence="3" key="1">
    <citation type="journal article" date="2019" name="Int. J. Syst. Evol. Microbiol.">
        <title>The Global Catalogue of Microorganisms (GCM) 10K type strain sequencing project: providing services to taxonomists for standard genome sequencing and annotation.</title>
        <authorList>
            <consortium name="The Broad Institute Genomics Platform"/>
            <consortium name="The Broad Institute Genome Sequencing Center for Infectious Disease"/>
            <person name="Wu L."/>
            <person name="Ma J."/>
        </authorList>
    </citation>
    <scope>NUCLEOTIDE SEQUENCE [LARGE SCALE GENOMIC DNA]</scope>
    <source>
        <strain evidence="3">JCM 16902</strain>
    </source>
</reference>
<sequence length="189" mass="20259">MRLSGRSLIWRAAALAAGTLLVINGSVFGNDVYWPFGPMSQFAFRTGTNDVIRSTFLAAVDEDGMLQRVTLSPANLGIARAEIEGQQPRFVREPDMLSDLAANYRRIHPGVPELTQLWLCEKVTKLHNGRDAGSTTQTVVGWPENSQVPADLPEFGGLKVPYRAGTDSTPGSSPGSSPTSSPSSTEAAQ</sequence>
<accession>A0ABP7AR78</accession>